<organism evidence="1 2">
    <name type="scientific">Irpex rosettiformis</name>
    <dbReference type="NCBI Taxonomy" id="378272"/>
    <lineage>
        <taxon>Eukaryota</taxon>
        <taxon>Fungi</taxon>
        <taxon>Dikarya</taxon>
        <taxon>Basidiomycota</taxon>
        <taxon>Agaricomycotina</taxon>
        <taxon>Agaricomycetes</taxon>
        <taxon>Polyporales</taxon>
        <taxon>Irpicaceae</taxon>
        <taxon>Irpex</taxon>
    </lineage>
</organism>
<reference evidence="1" key="1">
    <citation type="journal article" date="2021" name="Environ. Microbiol.">
        <title>Gene family expansions and transcriptome signatures uncover fungal adaptations to wood decay.</title>
        <authorList>
            <person name="Hage H."/>
            <person name="Miyauchi S."/>
            <person name="Viragh M."/>
            <person name="Drula E."/>
            <person name="Min B."/>
            <person name="Chaduli D."/>
            <person name="Navarro D."/>
            <person name="Favel A."/>
            <person name="Norest M."/>
            <person name="Lesage-Meessen L."/>
            <person name="Balint B."/>
            <person name="Merenyi Z."/>
            <person name="de Eugenio L."/>
            <person name="Morin E."/>
            <person name="Martinez A.T."/>
            <person name="Baldrian P."/>
            <person name="Stursova M."/>
            <person name="Martinez M.J."/>
            <person name="Novotny C."/>
            <person name="Magnuson J.K."/>
            <person name="Spatafora J.W."/>
            <person name="Maurice S."/>
            <person name="Pangilinan J."/>
            <person name="Andreopoulos W."/>
            <person name="LaButti K."/>
            <person name="Hundley H."/>
            <person name="Na H."/>
            <person name="Kuo A."/>
            <person name="Barry K."/>
            <person name="Lipzen A."/>
            <person name="Henrissat B."/>
            <person name="Riley R."/>
            <person name="Ahrendt S."/>
            <person name="Nagy L.G."/>
            <person name="Grigoriev I.V."/>
            <person name="Martin F."/>
            <person name="Rosso M.N."/>
        </authorList>
    </citation>
    <scope>NUCLEOTIDE SEQUENCE</scope>
    <source>
        <strain evidence="1">CBS 384.51</strain>
    </source>
</reference>
<name>A0ACB8TYW4_9APHY</name>
<evidence type="ECO:0000313" key="1">
    <source>
        <dbReference type="EMBL" id="KAI0087074.1"/>
    </source>
</evidence>
<protein>
    <submittedName>
        <fullName evidence="1">Uncharacterized protein</fullName>
    </submittedName>
</protein>
<accession>A0ACB8TYW4</accession>
<evidence type="ECO:0000313" key="2">
    <source>
        <dbReference type="Proteomes" id="UP001055072"/>
    </source>
</evidence>
<sequence length="226" mass="24388">MSYGGYSGGYGAPPPQGGGYGGGGGYGSGGYGGAPGYGGPGGFQAGPPQGAPPGADPQLWNWFTAVDTDRSGHISAPELQKALINGDWTPFDLDTVKLLMAIFDTDRSGTIGFNEFAGLWKYIKDWQNVFRHFDRDRSGSIDGHELHQALAQFGYNLSPQLLHLVEQKYGVQMPGSPPPGISFDRFVRACVVIKTLTESFQRLDTDRDGWIQINYDQFMSTVLSAP</sequence>
<proteinExistence type="predicted"/>
<dbReference type="Proteomes" id="UP001055072">
    <property type="component" value="Unassembled WGS sequence"/>
</dbReference>
<gene>
    <name evidence="1" type="ORF">BDY19DRAFT_986188</name>
</gene>
<keyword evidence="2" id="KW-1185">Reference proteome</keyword>
<dbReference type="EMBL" id="MU274919">
    <property type="protein sequence ID" value="KAI0087074.1"/>
    <property type="molecule type" value="Genomic_DNA"/>
</dbReference>
<comment type="caution">
    <text evidence="1">The sequence shown here is derived from an EMBL/GenBank/DDBJ whole genome shotgun (WGS) entry which is preliminary data.</text>
</comment>